<feature type="compositionally biased region" description="Acidic residues" evidence="7">
    <location>
        <begin position="413"/>
        <end position="433"/>
    </location>
</feature>
<feature type="compositionally biased region" description="Basic and acidic residues" evidence="7">
    <location>
        <begin position="305"/>
        <end position="343"/>
    </location>
</feature>
<feature type="region of interest" description="Disordered" evidence="7">
    <location>
        <begin position="263"/>
        <end position="293"/>
    </location>
</feature>
<feature type="region of interest" description="Disordered" evidence="7">
    <location>
        <begin position="1"/>
        <end position="43"/>
    </location>
</feature>
<name>A0AAI8VB92_9PEZI</name>
<evidence type="ECO:0000256" key="4">
    <source>
        <dbReference type="ARBA" id="ARBA00022552"/>
    </source>
</evidence>
<evidence type="ECO:0000256" key="2">
    <source>
        <dbReference type="ARBA" id="ARBA00007466"/>
    </source>
</evidence>
<comment type="similarity">
    <text evidence="2">Belongs to the NOP14 family.</text>
</comment>
<feature type="compositionally biased region" description="Acidic residues" evidence="7">
    <location>
        <begin position="344"/>
        <end position="354"/>
    </location>
</feature>
<evidence type="ECO:0000256" key="1">
    <source>
        <dbReference type="ARBA" id="ARBA00004604"/>
    </source>
</evidence>
<feature type="region of interest" description="Disordered" evidence="7">
    <location>
        <begin position="305"/>
        <end position="465"/>
    </location>
</feature>
<comment type="subcellular location">
    <subcellularLocation>
        <location evidence="1">Nucleus</location>
        <location evidence="1">Nucleolus</location>
    </subcellularLocation>
</comment>
<accession>A0AAI8VB92</accession>
<keyword evidence="3" id="KW-0690">Ribosome biogenesis</keyword>
<feature type="compositionally biased region" description="Basic and acidic residues" evidence="7">
    <location>
        <begin position="213"/>
        <end position="224"/>
    </location>
</feature>
<proteinExistence type="inferred from homology"/>
<feature type="compositionally biased region" description="Basic and acidic residues" evidence="7">
    <location>
        <begin position="130"/>
        <end position="144"/>
    </location>
</feature>
<dbReference type="GO" id="GO:0030490">
    <property type="term" value="P:maturation of SSU-rRNA"/>
    <property type="evidence" value="ECO:0007669"/>
    <property type="project" value="TreeGrafter"/>
</dbReference>
<feature type="compositionally biased region" description="Acidic residues" evidence="7">
    <location>
        <begin position="172"/>
        <end position="191"/>
    </location>
</feature>
<dbReference type="AlphaFoldDB" id="A0AAI8VB92"/>
<feature type="compositionally biased region" description="Basic and acidic residues" evidence="7">
    <location>
        <begin position="434"/>
        <end position="444"/>
    </location>
</feature>
<evidence type="ECO:0000256" key="3">
    <source>
        <dbReference type="ARBA" id="ARBA00022517"/>
    </source>
</evidence>
<protein>
    <submittedName>
        <fullName evidence="8">Uu.00g046570.m01.CDS01</fullName>
    </submittedName>
</protein>
<feature type="compositionally biased region" description="Basic and acidic residues" evidence="7">
    <location>
        <begin position="78"/>
        <end position="97"/>
    </location>
</feature>
<evidence type="ECO:0000256" key="6">
    <source>
        <dbReference type="ARBA" id="ARBA00024695"/>
    </source>
</evidence>
<evidence type="ECO:0000313" key="8">
    <source>
        <dbReference type="EMBL" id="CAJ2501804.1"/>
    </source>
</evidence>
<sequence length="534" mass="60280">MPSQLKKLKATLRDSGVIGPQQSKKQKRRNAQDGKASGGKRLQKAAALEGIRQEFNPFDLKHNVRGPKFEVTSNRPTAGKDKGISGRPSDAKALGEERRRQTLLVEMNRRKKVGGILDRRWGENDTTITPEEKMQQRFVREKQSQKGNSMFDLEDDEPSEGLTHMGKSLSFDDFDEADLAGSDDDASDDDQNVLKRMRSADSDDDDEDVPEGQPERKKTKQEVMKEVIAKSKFYKAERQQTKDADDDLRDELDHDFQSLQALLLTGPKRTKGGEVDGSVPESEATGKDKMERDYDLRLRQLALDRRAQASERTKTDEEQARMEVQKLKELEEKRLMRMRGEESDRGEESEDGDAEPDKETANQGNMFVETEERDTFGLGAGIRTRPTATELGLGDDEDDFLIEDIIASGSELEPIESSDEDSESDADEDDDDEFTKGLLDELEARNPTFNNQANGTKDNTSEPSYICPQTLDELIGISEGLTAQQIPSMIRSIRILHHPKLKSENKSKLAKFSQYVQRDPLSWDEKIPEMQTMA</sequence>
<evidence type="ECO:0000313" key="9">
    <source>
        <dbReference type="Proteomes" id="UP001295740"/>
    </source>
</evidence>
<dbReference type="GO" id="GO:0030692">
    <property type="term" value="C:Noc4p-Nop14p complex"/>
    <property type="evidence" value="ECO:0007669"/>
    <property type="project" value="TreeGrafter"/>
</dbReference>
<dbReference type="Pfam" id="PF04147">
    <property type="entry name" value="Nop14"/>
    <property type="match status" value="1"/>
</dbReference>
<gene>
    <name evidence="8" type="ORF">KHLLAP_LOCUS2272</name>
</gene>
<keyword evidence="4" id="KW-0698">rRNA processing</keyword>
<reference evidence="8" key="1">
    <citation type="submission" date="2023-10" db="EMBL/GenBank/DDBJ databases">
        <authorList>
            <person name="Hackl T."/>
        </authorList>
    </citation>
    <scope>NUCLEOTIDE SEQUENCE</scope>
</reference>
<dbReference type="GO" id="GO:0032040">
    <property type="term" value="C:small-subunit processome"/>
    <property type="evidence" value="ECO:0007669"/>
    <property type="project" value="InterPro"/>
</dbReference>
<evidence type="ECO:0000256" key="7">
    <source>
        <dbReference type="SAM" id="MobiDB-lite"/>
    </source>
</evidence>
<evidence type="ECO:0000256" key="5">
    <source>
        <dbReference type="ARBA" id="ARBA00023242"/>
    </source>
</evidence>
<organism evidence="8 9">
    <name type="scientific">Anthostomella pinea</name>
    <dbReference type="NCBI Taxonomy" id="933095"/>
    <lineage>
        <taxon>Eukaryota</taxon>
        <taxon>Fungi</taxon>
        <taxon>Dikarya</taxon>
        <taxon>Ascomycota</taxon>
        <taxon>Pezizomycotina</taxon>
        <taxon>Sordariomycetes</taxon>
        <taxon>Xylariomycetidae</taxon>
        <taxon>Xylariales</taxon>
        <taxon>Xylariaceae</taxon>
        <taxon>Anthostomella</taxon>
    </lineage>
</organism>
<feature type="compositionally biased region" description="Acidic residues" evidence="7">
    <location>
        <begin position="393"/>
        <end position="402"/>
    </location>
</feature>
<feature type="compositionally biased region" description="Polar residues" evidence="7">
    <location>
        <begin position="447"/>
        <end position="463"/>
    </location>
</feature>
<feature type="region of interest" description="Disordered" evidence="7">
    <location>
        <begin position="62"/>
        <end position="97"/>
    </location>
</feature>
<dbReference type="InterPro" id="IPR007276">
    <property type="entry name" value="Nop14"/>
</dbReference>
<comment type="function">
    <text evidence="6">Involved in nucleolar processing of pre-18S ribosomal RNA. Has a role in the nuclear export of 40S pre-ribosomal subunit to the cytoplasm.</text>
</comment>
<feature type="compositionally biased region" description="Basic and acidic residues" evidence="7">
    <location>
        <begin position="284"/>
        <end position="293"/>
    </location>
</feature>
<dbReference type="EMBL" id="CAUWAG010000003">
    <property type="protein sequence ID" value="CAJ2501804.1"/>
    <property type="molecule type" value="Genomic_DNA"/>
</dbReference>
<dbReference type="PANTHER" id="PTHR23183">
    <property type="entry name" value="NOP14"/>
    <property type="match status" value="1"/>
</dbReference>
<feature type="region of interest" description="Disordered" evidence="7">
    <location>
        <begin position="121"/>
        <end position="224"/>
    </location>
</feature>
<dbReference type="PANTHER" id="PTHR23183:SF0">
    <property type="entry name" value="NUCLEOLAR PROTEIN 14"/>
    <property type="match status" value="1"/>
</dbReference>
<keyword evidence="5" id="KW-0539">Nucleus</keyword>
<feature type="compositionally biased region" description="Basic residues" evidence="7">
    <location>
        <begin position="1"/>
        <end position="10"/>
    </location>
</feature>
<dbReference type="Proteomes" id="UP001295740">
    <property type="component" value="Unassembled WGS sequence"/>
</dbReference>
<comment type="caution">
    <text evidence="8">The sequence shown here is derived from an EMBL/GenBank/DDBJ whole genome shotgun (WGS) entry which is preliminary data.</text>
</comment>
<keyword evidence="9" id="KW-1185">Reference proteome</keyword>